<feature type="transmembrane region" description="Helical" evidence="1">
    <location>
        <begin position="20"/>
        <end position="40"/>
    </location>
</feature>
<feature type="transmembrane region" description="Helical" evidence="1">
    <location>
        <begin position="161"/>
        <end position="180"/>
    </location>
</feature>
<reference evidence="2 3" key="1">
    <citation type="submission" date="2014-08" db="EMBL/GenBank/DDBJ databases">
        <authorList>
            <person name="den Bakker H.C."/>
        </authorList>
    </citation>
    <scope>NUCLEOTIDE SEQUENCE [LARGE SCALE GENOMIC DNA]</scope>
    <source>
        <strain evidence="2 3">DSM 18334</strain>
    </source>
</reference>
<organism evidence="2 3">
    <name type="scientific">Paenibacillus wynnii</name>
    <dbReference type="NCBI Taxonomy" id="268407"/>
    <lineage>
        <taxon>Bacteria</taxon>
        <taxon>Bacillati</taxon>
        <taxon>Bacillota</taxon>
        <taxon>Bacilli</taxon>
        <taxon>Bacillales</taxon>
        <taxon>Paenibacillaceae</taxon>
        <taxon>Paenibacillus</taxon>
    </lineage>
</organism>
<accession>A0A098MB16</accession>
<dbReference type="EMBL" id="JQCR01000002">
    <property type="protein sequence ID" value="KGE19238.1"/>
    <property type="molecule type" value="Genomic_DNA"/>
</dbReference>
<dbReference type="AlphaFoldDB" id="A0A098MB16"/>
<keyword evidence="1" id="KW-0812">Transmembrane</keyword>
<protein>
    <submittedName>
        <fullName evidence="2">Uncharacterized protein</fullName>
    </submittedName>
</protein>
<keyword evidence="3" id="KW-1185">Reference proteome</keyword>
<comment type="caution">
    <text evidence="2">The sequence shown here is derived from an EMBL/GenBank/DDBJ whole genome shotgun (WGS) entry which is preliminary data.</text>
</comment>
<sequence length="182" mass="21674">MAQIGKIKSNSYFELQQDPFSFYQPVWQFALLSILTFGVYDIYWYYKNWTRIKAYKFLNFSPQLRTVGLFIPIYNFFLIYKTHKEYRDLIKEREVERDIYPGPIVLVITISFVLMRLSDPYWLLCFISTLPLAMVQSVLNDLWDKVQVGKPRRTGLRGRQILLIVLGSLSWIFILIGMFMPD</sequence>
<evidence type="ECO:0000256" key="1">
    <source>
        <dbReference type="SAM" id="Phobius"/>
    </source>
</evidence>
<evidence type="ECO:0000313" key="2">
    <source>
        <dbReference type="EMBL" id="KGE19238.1"/>
    </source>
</evidence>
<feature type="transmembrane region" description="Helical" evidence="1">
    <location>
        <begin position="99"/>
        <end position="115"/>
    </location>
</feature>
<name>A0A098MB16_9BACL</name>
<keyword evidence="1" id="KW-0472">Membrane</keyword>
<gene>
    <name evidence="2" type="ORF">PWYN_07640</name>
</gene>
<keyword evidence="1" id="KW-1133">Transmembrane helix</keyword>
<reference evidence="2 3" key="2">
    <citation type="submission" date="2014-10" db="EMBL/GenBank/DDBJ databases">
        <title>Comparative genomics of the Paenibacillus odorifer group.</title>
        <authorList>
            <person name="Tsai Y.-C."/>
            <person name="Martin N."/>
            <person name="Korlach J."/>
            <person name="Wiedmann M."/>
        </authorList>
    </citation>
    <scope>NUCLEOTIDE SEQUENCE [LARGE SCALE GENOMIC DNA]</scope>
    <source>
        <strain evidence="2 3">DSM 18334</strain>
    </source>
</reference>
<dbReference type="eggNOG" id="ENOG50337P4">
    <property type="taxonomic scope" value="Bacteria"/>
</dbReference>
<feature type="transmembrane region" description="Helical" evidence="1">
    <location>
        <begin position="121"/>
        <end position="140"/>
    </location>
</feature>
<evidence type="ECO:0000313" key="3">
    <source>
        <dbReference type="Proteomes" id="UP000029734"/>
    </source>
</evidence>
<dbReference type="RefSeq" id="WP_036649998.1">
    <property type="nucleotide sequence ID" value="NZ_JQCR01000002.1"/>
</dbReference>
<feature type="transmembrane region" description="Helical" evidence="1">
    <location>
        <begin position="60"/>
        <end position="79"/>
    </location>
</feature>
<proteinExistence type="predicted"/>
<dbReference type="Proteomes" id="UP000029734">
    <property type="component" value="Unassembled WGS sequence"/>
</dbReference>